<feature type="domain" description="SMP-30/Gluconolactonase/LRE-like region" evidence="1">
    <location>
        <begin position="12"/>
        <end position="286"/>
    </location>
</feature>
<organism evidence="2 3">
    <name type="scientific">Pseudonocardia benzenivorans</name>
    <dbReference type="NCBI Taxonomy" id="228005"/>
    <lineage>
        <taxon>Bacteria</taxon>
        <taxon>Bacillati</taxon>
        <taxon>Actinomycetota</taxon>
        <taxon>Actinomycetes</taxon>
        <taxon>Pseudonocardiales</taxon>
        <taxon>Pseudonocardiaceae</taxon>
        <taxon>Pseudonocardia</taxon>
    </lineage>
</organism>
<evidence type="ECO:0000313" key="3">
    <source>
        <dbReference type="Proteomes" id="UP001597182"/>
    </source>
</evidence>
<dbReference type="PRINTS" id="PR01790">
    <property type="entry name" value="SMP30FAMILY"/>
</dbReference>
<keyword evidence="3" id="KW-1185">Reference proteome</keyword>
<dbReference type="PANTHER" id="PTHR47572">
    <property type="entry name" value="LIPOPROTEIN-RELATED"/>
    <property type="match status" value="1"/>
</dbReference>
<evidence type="ECO:0000259" key="1">
    <source>
        <dbReference type="Pfam" id="PF08450"/>
    </source>
</evidence>
<accession>A0ABW3VF54</accession>
<dbReference type="Pfam" id="PF08450">
    <property type="entry name" value="SGL"/>
    <property type="match status" value="1"/>
</dbReference>
<dbReference type="EMBL" id="JBHTMB010000042">
    <property type="protein sequence ID" value="MFD1232859.1"/>
    <property type="molecule type" value="Genomic_DNA"/>
</dbReference>
<evidence type="ECO:0000313" key="2">
    <source>
        <dbReference type="EMBL" id="MFD1232859.1"/>
    </source>
</evidence>
<dbReference type="InterPro" id="IPR013658">
    <property type="entry name" value="SGL"/>
</dbReference>
<dbReference type="SUPFAM" id="SSF63829">
    <property type="entry name" value="Calcium-dependent phosphotriesterase"/>
    <property type="match status" value="1"/>
</dbReference>
<name>A0ABW3VF54_9PSEU</name>
<reference evidence="3" key="1">
    <citation type="journal article" date="2019" name="Int. J. Syst. Evol. Microbiol.">
        <title>The Global Catalogue of Microorganisms (GCM) 10K type strain sequencing project: providing services to taxonomists for standard genome sequencing and annotation.</title>
        <authorList>
            <consortium name="The Broad Institute Genomics Platform"/>
            <consortium name="The Broad Institute Genome Sequencing Center for Infectious Disease"/>
            <person name="Wu L."/>
            <person name="Ma J."/>
        </authorList>
    </citation>
    <scope>NUCLEOTIDE SEQUENCE [LARGE SCALE GENOMIC DNA]</scope>
    <source>
        <strain evidence="3">CCUG 49018</strain>
    </source>
</reference>
<proteinExistence type="predicted"/>
<dbReference type="InterPro" id="IPR051262">
    <property type="entry name" value="SMP-30/CGR1_Lactonase"/>
</dbReference>
<gene>
    <name evidence="2" type="ORF">ACFQ34_06140</name>
</gene>
<dbReference type="InterPro" id="IPR011042">
    <property type="entry name" value="6-blade_b-propeller_TolB-like"/>
</dbReference>
<dbReference type="Gene3D" id="2.120.10.30">
    <property type="entry name" value="TolB, C-terminal domain"/>
    <property type="match status" value="1"/>
</dbReference>
<dbReference type="InterPro" id="IPR005511">
    <property type="entry name" value="SMP-30"/>
</dbReference>
<protein>
    <submittedName>
        <fullName evidence="2">SMP-30/gluconolactonase/LRE family protein</fullName>
    </submittedName>
</protein>
<dbReference type="PANTHER" id="PTHR47572:SF5">
    <property type="entry name" value="BLR2277 PROTEIN"/>
    <property type="match status" value="1"/>
</dbReference>
<dbReference type="RefSeq" id="WP_103384004.1">
    <property type="nucleotide sequence ID" value="NZ_BAABKS010000079.1"/>
</dbReference>
<sequence length="306" mass="32446">MRFSEFGTGLQFPEGPVVMPDGSVVVVEIKRGTLTRIAPDGTLSVVAECGGGPNGAALGPDGAFYVCNNGGFSWSERDGLTAPGPQPAGYIGGRIQRVTPDGEVTDLYTHVDGVGLRGPNDIVFDDDGGFWFTDMGKQRPRDIDHGGLYYGRADGSWVTEVVFPLVSANGVGLSPDGRYVHVSETVSGRLWSWEIESPGKVKADPSSRARHGGRLLHGSAEYQWFDSLAVEAGGNVCVATLYTGLISVVSPEGGLVEEVPIPGEDIFVTNICFGGDDMRTAYVTSSGRGVLYRTTWPRPGLALPYG</sequence>
<dbReference type="Proteomes" id="UP001597182">
    <property type="component" value="Unassembled WGS sequence"/>
</dbReference>
<comment type="caution">
    <text evidence="2">The sequence shown here is derived from an EMBL/GenBank/DDBJ whole genome shotgun (WGS) entry which is preliminary data.</text>
</comment>